<evidence type="ECO:0000313" key="2">
    <source>
        <dbReference type="Proteomes" id="UP000245207"/>
    </source>
</evidence>
<protein>
    <submittedName>
        <fullName evidence="1">Dehydrogenase, E1 component</fullName>
    </submittedName>
</protein>
<proteinExistence type="predicted"/>
<reference evidence="1 2" key="1">
    <citation type="journal article" date="2018" name="Mol. Plant">
        <title>The genome of Artemisia annua provides insight into the evolution of Asteraceae family and artemisinin biosynthesis.</title>
        <authorList>
            <person name="Shen Q."/>
            <person name="Zhang L."/>
            <person name="Liao Z."/>
            <person name="Wang S."/>
            <person name="Yan T."/>
            <person name="Shi P."/>
            <person name="Liu M."/>
            <person name="Fu X."/>
            <person name="Pan Q."/>
            <person name="Wang Y."/>
            <person name="Lv Z."/>
            <person name="Lu X."/>
            <person name="Zhang F."/>
            <person name="Jiang W."/>
            <person name="Ma Y."/>
            <person name="Chen M."/>
            <person name="Hao X."/>
            <person name="Li L."/>
            <person name="Tang Y."/>
            <person name="Lv G."/>
            <person name="Zhou Y."/>
            <person name="Sun X."/>
            <person name="Brodelius P.E."/>
            <person name="Rose J.K.C."/>
            <person name="Tang K."/>
        </authorList>
    </citation>
    <scope>NUCLEOTIDE SEQUENCE [LARGE SCALE GENOMIC DNA]</scope>
    <source>
        <strain evidence="2">cv. Huhao1</strain>
        <tissue evidence="1">Leaf</tissue>
    </source>
</reference>
<name>A0A2U1LEQ4_ARTAN</name>
<sequence>MRSVTIKVKLAQAIENAEQEDKTPVADIFNDVDDVPLKNLKEQETSLTKIVKKHTQECPSNIPV</sequence>
<gene>
    <name evidence="1" type="ORF">CTI12_AA497090</name>
</gene>
<organism evidence="1 2">
    <name type="scientific">Artemisia annua</name>
    <name type="common">Sweet wormwood</name>
    <dbReference type="NCBI Taxonomy" id="35608"/>
    <lineage>
        <taxon>Eukaryota</taxon>
        <taxon>Viridiplantae</taxon>
        <taxon>Streptophyta</taxon>
        <taxon>Embryophyta</taxon>
        <taxon>Tracheophyta</taxon>
        <taxon>Spermatophyta</taxon>
        <taxon>Magnoliopsida</taxon>
        <taxon>eudicotyledons</taxon>
        <taxon>Gunneridae</taxon>
        <taxon>Pentapetalae</taxon>
        <taxon>asterids</taxon>
        <taxon>campanulids</taxon>
        <taxon>Asterales</taxon>
        <taxon>Asteraceae</taxon>
        <taxon>Asteroideae</taxon>
        <taxon>Anthemideae</taxon>
        <taxon>Artemisiinae</taxon>
        <taxon>Artemisia</taxon>
    </lineage>
</organism>
<dbReference type="OrthoDB" id="3845at2759"/>
<dbReference type="STRING" id="35608.A0A2U1LEQ4"/>
<dbReference type="AlphaFoldDB" id="A0A2U1LEQ4"/>
<dbReference type="Proteomes" id="UP000245207">
    <property type="component" value="Unassembled WGS sequence"/>
</dbReference>
<accession>A0A2U1LEQ4</accession>
<keyword evidence="2" id="KW-1185">Reference proteome</keyword>
<evidence type="ECO:0000313" key="1">
    <source>
        <dbReference type="EMBL" id="PWA47491.1"/>
    </source>
</evidence>
<comment type="caution">
    <text evidence="1">The sequence shown here is derived from an EMBL/GenBank/DDBJ whole genome shotgun (WGS) entry which is preliminary data.</text>
</comment>
<dbReference type="EMBL" id="PKPP01009780">
    <property type="protein sequence ID" value="PWA47491.1"/>
    <property type="molecule type" value="Genomic_DNA"/>
</dbReference>